<dbReference type="PROSITE" id="PS51163">
    <property type="entry name" value="YRDC"/>
    <property type="match status" value="1"/>
</dbReference>
<dbReference type="eggNOG" id="arCOG01187">
    <property type="taxonomic scope" value="Archaea"/>
</dbReference>
<evidence type="ECO:0000259" key="11">
    <source>
        <dbReference type="PROSITE" id="PS51163"/>
    </source>
</evidence>
<dbReference type="PROSITE" id="PS51160">
    <property type="entry name" value="ACYLPHOSPHATASE_3"/>
    <property type="match status" value="1"/>
</dbReference>
<dbReference type="InterPro" id="IPR001792">
    <property type="entry name" value="Acylphosphatase-like_dom"/>
</dbReference>
<evidence type="ECO:0000256" key="1">
    <source>
        <dbReference type="ARBA" id="ARBA00004711"/>
    </source>
</evidence>
<dbReference type="GO" id="GO:0051604">
    <property type="term" value="P:protein maturation"/>
    <property type="evidence" value="ECO:0007669"/>
    <property type="project" value="TreeGrafter"/>
</dbReference>
<dbReference type="InterPro" id="IPR055128">
    <property type="entry name" value="HypF_C_2"/>
</dbReference>
<keyword evidence="3" id="KW-0436">Ligase</keyword>
<keyword evidence="6" id="KW-0862">Zinc</keyword>
<name>C7NVI5_HALUD</name>
<feature type="domain" description="Acylphosphatase-like" evidence="10">
    <location>
        <begin position="6"/>
        <end position="93"/>
    </location>
</feature>
<proteinExistence type="inferred from homology"/>
<dbReference type="Pfam" id="PF17788">
    <property type="entry name" value="HypF_C"/>
    <property type="match status" value="1"/>
</dbReference>
<dbReference type="PIRSF" id="PIRSF006256">
    <property type="entry name" value="CMPcnvr_hdrg_mat"/>
    <property type="match status" value="1"/>
</dbReference>
<keyword evidence="4" id="KW-0479">Metal-binding</keyword>
<evidence type="ECO:0000256" key="2">
    <source>
        <dbReference type="ARBA" id="ARBA00008097"/>
    </source>
</evidence>
<feature type="active site" evidence="9">
    <location>
        <position position="21"/>
    </location>
</feature>
<dbReference type="Pfam" id="PF01300">
    <property type="entry name" value="Sua5_yciO_yrdC"/>
    <property type="match status" value="1"/>
</dbReference>
<dbReference type="AlphaFoldDB" id="C7NVI5"/>
<dbReference type="PANTHER" id="PTHR42959:SF1">
    <property type="entry name" value="CARBAMOYLTRANSFERASE HYPF"/>
    <property type="match status" value="1"/>
</dbReference>
<keyword evidence="13" id="KW-1185">Reference proteome</keyword>
<dbReference type="Proteomes" id="UP000002071">
    <property type="component" value="Chromosome"/>
</dbReference>
<dbReference type="NCBIfam" id="TIGR00143">
    <property type="entry name" value="hypF"/>
    <property type="match status" value="1"/>
</dbReference>
<keyword evidence="5" id="KW-0863">Zinc-finger</keyword>
<comment type="pathway">
    <text evidence="1">Protein modification; [NiFe] hydrogenase maturation.</text>
</comment>
<organism evidence="12 13">
    <name type="scientific">Halorhabdus utahensis (strain DSM 12940 / JCM 11049 / AX-2)</name>
    <dbReference type="NCBI Taxonomy" id="519442"/>
    <lineage>
        <taxon>Archaea</taxon>
        <taxon>Methanobacteriati</taxon>
        <taxon>Methanobacteriota</taxon>
        <taxon>Stenosarchaea group</taxon>
        <taxon>Halobacteria</taxon>
        <taxon>Halobacteriales</taxon>
        <taxon>Haloarculaceae</taxon>
        <taxon>Halorhabdus</taxon>
    </lineage>
</organism>
<dbReference type="SUPFAM" id="SSF53067">
    <property type="entry name" value="Actin-like ATPase domain"/>
    <property type="match status" value="1"/>
</dbReference>
<dbReference type="PANTHER" id="PTHR42959">
    <property type="entry name" value="CARBAMOYLTRANSFERASE"/>
    <property type="match status" value="1"/>
</dbReference>
<dbReference type="PROSITE" id="PS00150">
    <property type="entry name" value="ACYLPHOSPHATASE_1"/>
    <property type="match status" value="1"/>
</dbReference>
<accession>C7NVI5</accession>
<dbReference type="GO" id="GO:0016743">
    <property type="term" value="F:carboxyl- or carbamoyltransferase activity"/>
    <property type="evidence" value="ECO:0007669"/>
    <property type="project" value="UniProtKB-UniRule"/>
</dbReference>
<evidence type="ECO:0000256" key="4">
    <source>
        <dbReference type="ARBA" id="ARBA00022723"/>
    </source>
</evidence>
<dbReference type="InterPro" id="IPR017945">
    <property type="entry name" value="DHBP_synth_RibB-like_a/b_dom"/>
</dbReference>
<evidence type="ECO:0000256" key="8">
    <source>
        <dbReference type="PIRNR" id="PIRNR006256"/>
    </source>
</evidence>
<dbReference type="Gene3D" id="3.30.420.40">
    <property type="match status" value="1"/>
</dbReference>
<dbReference type="InterPro" id="IPR004421">
    <property type="entry name" value="Carbamoyltransferase_HypF"/>
</dbReference>
<dbReference type="OrthoDB" id="371970at2157"/>
<evidence type="ECO:0000259" key="10">
    <source>
        <dbReference type="PROSITE" id="PS51160"/>
    </source>
</evidence>
<dbReference type="UniPathway" id="UPA00335"/>
<comment type="similarity">
    <text evidence="2 8">Belongs to the carbamoyltransferase HypF family.</text>
</comment>
<dbReference type="InterPro" id="IPR036046">
    <property type="entry name" value="Acylphosphatase-like_dom_sf"/>
</dbReference>
<comment type="catalytic activity">
    <reaction evidence="9">
        <text>an acyl phosphate + H2O = a carboxylate + phosphate + H(+)</text>
        <dbReference type="Rhea" id="RHEA:14965"/>
        <dbReference type="ChEBI" id="CHEBI:15377"/>
        <dbReference type="ChEBI" id="CHEBI:15378"/>
        <dbReference type="ChEBI" id="CHEBI:29067"/>
        <dbReference type="ChEBI" id="CHEBI:43474"/>
        <dbReference type="ChEBI" id="CHEBI:59918"/>
        <dbReference type="EC" id="3.6.1.7"/>
    </reaction>
</comment>
<dbReference type="STRING" id="519442.Huta_2342"/>
<dbReference type="InterPro" id="IPR006070">
    <property type="entry name" value="Sua5-like_dom"/>
</dbReference>
<dbReference type="Gene3D" id="3.30.420.360">
    <property type="match status" value="1"/>
</dbReference>
<evidence type="ECO:0000256" key="6">
    <source>
        <dbReference type="ARBA" id="ARBA00022833"/>
    </source>
</evidence>
<dbReference type="GO" id="GO:0016874">
    <property type="term" value="F:ligase activity"/>
    <property type="evidence" value="ECO:0007669"/>
    <property type="project" value="UniProtKB-UniRule"/>
</dbReference>
<dbReference type="RefSeq" id="WP_015790075.1">
    <property type="nucleotide sequence ID" value="NC_013158.1"/>
</dbReference>
<dbReference type="InterPro" id="IPR017968">
    <property type="entry name" value="Acylphosphatase_CS"/>
</dbReference>
<evidence type="ECO:0000256" key="3">
    <source>
        <dbReference type="ARBA" id="ARBA00022598"/>
    </source>
</evidence>
<protein>
    <recommendedName>
        <fullName evidence="8">Carbamoyltransferase</fullName>
        <ecNumber evidence="8">6.2.-.-</ecNumber>
    </recommendedName>
</protein>
<sequence length="766" mass="81209">MSDRTRVTVSVTGVVQGVGFRPFVYRTATGNDLAGRVKNTGDGRVEIVLEGEARGIESFLSTLRTDPPPLARIENVTVEDGEPTALDTFEIVASTDSSGGSGTIPPDTAMCDACLADLRDSSSRFHGYWATACVDCGPRYTVIRELPYDRPTTSMAAFPMCDDCRADYGEPSDRRYHAQTIACPECGPTLSLLDGDGNARAGGDDAIAKAGDRLADGELVAIKGIGGTHLACDATDPAVVETLRERTGRPEKPFALMAPDLEAVESVAQISDTERDALEDTRRPILLLDGRRENRPDWFDTVSPGLKTVGVMLPYSGLHHRLFEHIEGPLVMTSANMPGVPMATDRASILADLDGVIDAALVHDREIVMRCDDSVARFSGGQRRFVRRSRGWVPESLPLPSPAETAEDVLALGAEFDATVALTQDGAVVPSQYVGDVDNPETVEYLRETVEHLRDLLGTDPDVVACDAHPDFLTTREAREYAEREGMAGPVQVQHHHAHAASLLAERERERAVVIAADGTGYGPDGSIWGGEVLDATLADFERVGGLSTFSLPGGTAAIEQPARLLASLLDGGDRIDELLLARGAVDSQRAAATVRQQVSQGINTPETTSAGRLLDAVSALLGVCPERSYEGEPAMKLEAAAVDGAVLDYDIPFGTRDGARVVDARQLVRDLDALADDHAISDVAATAQWALAGGLADVAVAVAEDRGVDAVGFTGGVAYNDAITRTIRDRVVAAGLDFLGHDRVPPGDGGIAYGQVAVAATRVGE</sequence>
<evidence type="ECO:0000256" key="5">
    <source>
        <dbReference type="ARBA" id="ARBA00022771"/>
    </source>
</evidence>
<dbReference type="KEGG" id="hut:Huta_2342"/>
<dbReference type="InterPro" id="IPR011125">
    <property type="entry name" value="Znf_HypF"/>
</dbReference>
<evidence type="ECO:0000256" key="7">
    <source>
        <dbReference type="ARBA" id="ARBA00048220"/>
    </source>
</evidence>
<evidence type="ECO:0000313" key="13">
    <source>
        <dbReference type="Proteomes" id="UP000002071"/>
    </source>
</evidence>
<dbReference type="GO" id="GO:0003725">
    <property type="term" value="F:double-stranded RNA binding"/>
    <property type="evidence" value="ECO:0007669"/>
    <property type="project" value="InterPro"/>
</dbReference>
<dbReference type="InterPro" id="IPR043129">
    <property type="entry name" value="ATPase_NBD"/>
</dbReference>
<dbReference type="GeneID" id="8384641"/>
<feature type="active site" evidence="9">
    <location>
        <position position="39"/>
    </location>
</feature>
<feature type="domain" description="YrdC-like" evidence="11">
    <location>
        <begin position="204"/>
        <end position="391"/>
    </location>
</feature>
<dbReference type="GO" id="GO:0008270">
    <property type="term" value="F:zinc ion binding"/>
    <property type="evidence" value="ECO:0007669"/>
    <property type="project" value="UniProtKB-KW"/>
</dbReference>
<dbReference type="Pfam" id="PF07503">
    <property type="entry name" value="zf-HYPF"/>
    <property type="match status" value="2"/>
</dbReference>
<dbReference type="Pfam" id="PF22521">
    <property type="entry name" value="HypF_C_2"/>
    <property type="match status" value="1"/>
</dbReference>
<dbReference type="Gene3D" id="3.30.110.120">
    <property type="match status" value="1"/>
</dbReference>
<evidence type="ECO:0000313" key="12">
    <source>
        <dbReference type="EMBL" id="ACV12508.1"/>
    </source>
</evidence>
<dbReference type="Gene3D" id="3.90.870.50">
    <property type="match status" value="1"/>
</dbReference>
<dbReference type="GO" id="GO:0003998">
    <property type="term" value="F:acylphosphatase activity"/>
    <property type="evidence" value="ECO:0007669"/>
    <property type="project" value="UniProtKB-EC"/>
</dbReference>
<dbReference type="Pfam" id="PF00708">
    <property type="entry name" value="Acylphosphatase"/>
    <property type="match status" value="1"/>
</dbReference>
<comment type="catalytic activity">
    <reaction evidence="7">
        <text>C-terminal L-cysteinyl-[HypE protein] + carbamoyl phosphate + ATP + H2O = C-terminal S-carboxamide-L-cysteinyl-[HypE protein] + AMP + phosphate + diphosphate + H(+)</text>
        <dbReference type="Rhea" id="RHEA:55636"/>
        <dbReference type="Rhea" id="RHEA-COMP:14247"/>
        <dbReference type="Rhea" id="RHEA-COMP:14392"/>
        <dbReference type="ChEBI" id="CHEBI:15377"/>
        <dbReference type="ChEBI" id="CHEBI:15378"/>
        <dbReference type="ChEBI" id="CHEBI:30616"/>
        <dbReference type="ChEBI" id="CHEBI:33019"/>
        <dbReference type="ChEBI" id="CHEBI:43474"/>
        <dbReference type="ChEBI" id="CHEBI:58228"/>
        <dbReference type="ChEBI" id="CHEBI:76913"/>
        <dbReference type="ChEBI" id="CHEBI:139126"/>
        <dbReference type="ChEBI" id="CHEBI:456215"/>
    </reaction>
</comment>
<evidence type="ECO:0000256" key="9">
    <source>
        <dbReference type="PROSITE-ProRule" id="PRU00520"/>
    </source>
</evidence>
<dbReference type="InterPro" id="IPR041440">
    <property type="entry name" value="HypF_C"/>
</dbReference>
<dbReference type="EMBL" id="CP001687">
    <property type="protein sequence ID" value="ACV12508.1"/>
    <property type="molecule type" value="Genomic_DNA"/>
</dbReference>
<dbReference type="SUPFAM" id="SSF55821">
    <property type="entry name" value="YrdC/RibB"/>
    <property type="match status" value="1"/>
</dbReference>
<dbReference type="SUPFAM" id="SSF54975">
    <property type="entry name" value="Acylphosphatase/BLUF domain-like"/>
    <property type="match status" value="1"/>
</dbReference>
<gene>
    <name evidence="12" type="ordered locus">Huta_2342</name>
</gene>
<dbReference type="InterPro" id="IPR051060">
    <property type="entry name" value="Carbamoyltrans_HypF-like"/>
</dbReference>
<dbReference type="HOGENOM" id="CLU_009164_0_0_2"/>
<dbReference type="EC" id="6.2.-.-" evidence="8"/>
<keyword evidence="9" id="KW-0378">Hydrolase</keyword>
<reference evidence="12 13" key="1">
    <citation type="journal article" date="2009" name="Stand. Genomic Sci.">
        <title>Complete genome sequence of Halorhabdus utahensis type strain (AX-2).</title>
        <authorList>
            <person name="Anderson I."/>
            <person name="Tindall B.J."/>
            <person name="Pomrenke H."/>
            <person name="Goker M."/>
            <person name="Lapidus A."/>
            <person name="Nolan M."/>
            <person name="Copeland A."/>
            <person name="Glavina Del Rio T."/>
            <person name="Chen F."/>
            <person name="Tice H."/>
            <person name="Cheng J.F."/>
            <person name="Lucas S."/>
            <person name="Chertkov O."/>
            <person name="Bruce D."/>
            <person name="Brettin T."/>
            <person name="Detter J.C."/>
            <person name="Han C."/>
            <person name="Goodwin L."/>
            <person name="Land M."/>
            <person name="Hauser L."/>
            <person name="Chang Y.J."/>
            <person name="Jeffries C.D."/>
            <person name="Pitluck S."/>
            <person name="Pati A."/>
            <person name="Mavromatis K."/>
            <person name="Ivanova N."/>
            <person name="Ovchinnikova G."/>
            <person name="Chen A."/>
            <person name="Palaniappan K."/>
            <person name="Chain P."/>
            <person name="Rohde M."/>
            <person name="Bristow J."/>
            <person name="Eisen J.A."/>
            <person name="Markowitz V."/>
            <person name="Hugenholtz P."/>
            <person name="Kyrpides N.C."/>
            <person name="Klenk H.P."/>
        </authorList>
    </citation>
    <scope>NUCLEOTIDE SEQUENCE [LARGE SCALE GENOMIC DNA]</scope>
    <source>
        <strain evidence="13">DSM 12940 / JCM 11049 / AX-2</strain>
    </source>
</reference>